<dbReference type="AlphaFoldDB" id="A0A918UPF5"/>
<reference evidence="8" key="1">
    <citation type="journal article" date="2014" name="Int. J. Syst. Evol. Microbiol.">
        <title>Complete genome sequence of Corynebacterium casei LMG S-19264T (=DSM 44701T), isolated from a smear-ripened cheese.</title>
        <authorList>
            <consortium name="US DOE Joint Genome Institute (JGI-PGF)"/>
            <person name="Walter F."/>
            <person name="Albersmeier A."/>
            <person name="Kalinowski J."/>
            <person name="Ruckert C."/>
        </authorList>
    </citation>
    <scope>NUCLEOTIDE SEQUENCE</scope>
    <source>
        <strain evidence="8">KCTC 12368</strain>
    </source>
</reference>
<feature type="domain" description="SusD-like N-terminal" evidence="7">
    <location>
        <begin position="92"/>
        <end position="218"/>
    </location>
</feature>
<keyword evidence="9" id="KW-1185">Reference proteome</keyword>
<evidence type="ECO:0000313" key="9">
    <source>
        <dbReference type="Proteomes" id="UP000619457"/>
    </source>
</evidence>
<evidence type="ECO:0000256" key="2">
    <source>
        <dbReference type="ARBA" id="ARBA00006275"/>
    </source>
</evidence>
<feature type="domain" description="RagB/SusD" evidence="6">
    <location>
        <begin position="341"/>
        <end position="484"/>
    </location>
</feature>
<dbReference type="Gene3D" id="1.25.40.390">
    <property type="match status" value="1"/>
</dbReference>
<dbReference type="InterPro" id="IPR033985">
    <property type="entry name" value="SusD-like_N"/>
</dbReference>
<dbReference type="PROSITE" id="PS51257">
    <property type="entry name" value="PROKAR_LIPOPROTEIN"/>
    <property type="match status" value="1"/>
</dbReference>
<name>A0A918UPF5_9BACT</name>
<dbReference type="Proteomes" id="UP000619457">
    <property type="component" value="Unassembled WGS sequence"/>
</dbReference>
<keyword evidence="5" id="KW-0998">Cell outer membrane</keyword>
<evidence type="ECO:0000256" key="3">
    <source>
        <dbReference type="ARBA" id="ARBA00022729"/>
    </source>
</evidence>
<comment type="similarity">
    <text evidence="2">Belongs to the SusD family.</text>
</comment>
<comment type="subcellular location">
    <subcellularLocation>
        <location evidence="1">Cell outer membrane</location>
    </subcellularLocation>
</comment>
<comment type="caution">
    <text evidence="8">The sequence shown here is derived from an EMBL/GenBank/DDBJ whole genome shotgun (WGS) entry which is preliminary data.</text>
</comment>
<dbReference type="Pfam" id="PF14322">
    <property type="entry name" value="SusD-like_3"/>
    <property type="match status" value="1"/>
</dbReference>
<dbReference type="InterPro" id="IPR012944">
    <property type="entry name" value="SusD_RagB_dom"/>
</dbReference>
<dbReference type="InterPro" id="IPR011990">
    <property type="entry name" value="TPR-like_helical_dom_sf"/>
</dbReference>
<evidence type="ECO:0000259" key="7">
    <source>
        <dbReference type="Pfam" id="PF14322"/>
    </source>
</evidence>
<evidence type="ECO:0000313" key="8">
    <source>
        <dbReference type="EMBL" id="GGZ24908.1"/>
    </source>
</evidence>
<sequence length="485" mass="54458">MNYKNIKLLFVGSLAGLMASCSDLVEQPYSFLTINEFYSTANDAESAITATYGSLTQTGMYGQAIWMLSDYSGDQMFPKPVVGRDLLTSFGYDATHDQVESFWNESYNGINNANLVIQNVPEISMDEQRRSHIVAEAKFLRALYYFNLVRSYGDIPLKVLPTSSLADIETGKSPQAEVYSQIIIDLEEALTVLNAGIPEVKGRVSRGAAQALLAKVYLYSEDYASAVEMAKQLISEGNYALVADPVSLWDVNKENANVIENILSVEFSRAPNLQSQTFTSFFAPSGSNGVYSATAWGSSFAFKSFYDSYEAMDLRKQLMDTEFTDSQGKLHTMDNDPNLKERVIIKKYADPMSNGARNESNYPLFRYAEVLLIYAEASARASGQVDAEGLAAINQVRQRAGVEAIPATIAYEDYLDRILQERSWELAFEADRWFDLTRTGEFMDMAQVTNYWFPVRPVQLKHRYFPIPETEVQTNSNLDQSADWK</sequence>
<dbReference type="CDD" id="cd08977">
    <property type="entry name" value="SusD"/>
    <property type="match status" value="1"/>
</dbReference>
<evidence type="ECO:0000256" key="1">
    <source>
        <dbReference type="ARBA" id="ARBA00004442"/>
    </source>
</evidence>
<accession>A0A918UPF5</accession>
<reference evidence="8" key="2">
    <citation type="submission" date="2020-09" db="EMBL/GenBank/DDBJ databases">
        <authorList>
            <person name="Sun Q."/>
            <person name="Kim S."/>
        </authorList>
    </citation>
    <scope>NUCLEOTIDE SEQUENCE</scope>
    <source>
        <strain evidence="8">KCTC 12368</strain>
    </source>
</reference>
<keyword evidence="4" id="KW-0472">Membrane</keyword>
<evidence type="ECO:0000259" key="6">
    <source>
        <dbReference type="Pfam" id="PF07980"/>
    </source>
</evidence>
<gene>
    <name evidence="8" type="ORF">GCM10007049_16680</name>
</gene>
<evidence type="ECO:0000256" key="4">
    <source>
        <dbReference type="ARBA" id="ARBA00023136"/>
    </source>
</evidence>
<dbReference type="EMBL" id="BMWX01000003">
    <property type="protein sequence ID" value="GGZ24908.1"/>
    <property type="molecule type" value="Genomic_DNA"/>
</dbReference>
<keyword evidence="3" id="KW-0732">Signal</keyword>
<dbReference type="RefSeq" id="WP_018473460.1">
    <property type="nucleotide sequence ID" value="NZ_BMWX01000003.1"/>
</dbReference>
<proteinExistence type="inferred from homology"/>
<protein>
    <submittedName>
        <fullName evidence="8">Membrane protein</fullName>
    </submittedName>
</protein>
<evidence type="ECO:0000256" key="5">
    <source>
        <dbReference type="ARBA" id="ARBA00023237"/>
    </source>
</evidence>
<organism evidence="8 9">
    <name type="scientific">Echinicola pacifica</name>
    <dbReference type="NCBI Taxonomy" id="346377"/>
    <lineage>
        <taxon>Bacteria</taxon>
        <taxon>Pseudomonadati</taxon>
        <taxon>Bacteroidota</taxon>
        <taxon>Cytophagia</taxon>
        <taxon>Cytophagales</taxon>
        <taxon>Cyclobacteriaceae</taxon>
        <taxon>Echinicola</taxon>
    </lineage>
</organism>
<dbReference type="Pfam" id="PF07980">
    <property type="entry name" value="SusD_RagB"/>
    <property type="match status" value="1"/>
</dbReference>
<dbReference type="GO" id="GO:0009279">
    <property type="term" value="C:cell outer membrane"/>
    <property type="evidence" value="ECO:0007669"/>
    <property type="project" value="UniProtKB-SubCell"/>
</dbReference>
<dbReference type="SUPFAM" id="SSF48452">
    <property type="entry name" value="TPR-like"/>
    <property type="match status" value="1"/>
</dbReference>